<accession>A0ABR2MYI3</accession>
<proteinExistence type="predicted"/>
<evidence type="ECO:0000259" key="3">
    <source>
        <dbReference type="SMART" id="SM00856"/>
    </source>
</evidence>
<keyword evidence="2" id="KW-1133">Transmembrane helix</keyword>
<evidence type="ECO:0000313" key="4">
    <source>
        <dbReference type="EMBL" id="KAK8969299.1"/>
    </source>
</evidence>
<dbReference type="InterPro" id="IPR006501">
    <property type="entry name" value="Pectinesterase_inhib_dom"/>
</dbReference>
<keyword evidence="2" id="KW-0812">Transmembrane</keyword>
<dbReference type="Gene3D" id="1.20.140.40">
    <property type="entry name" value="Invertase/pectin methylesterase inhibitor family protein"/>
    <property type="match status" value="1"/>
</dbReference>
<organism evidence="4 5">
    <name type="scientific">Platanthera guangdongensis</name>
    <dbReference type="NCBI Taxonomy" id="2320717"/>
    <lineage>
        <taxon>Eukaryota</taxon>
        <taxon>Viridiplantae</taxon>
        <taxon>Streptophyta</taxon>
        <taxon>Embryophyta</taxon>
        <taxon>Tracheophyta</taxon>
        <taxon>Spermatophyta</taxon>
        <taxon>Magnoliopsida</taxon>
        <taxon>Liliopsida</taxon>
        <taxon>Asparagales</taxon>
        <taxon>Orchidaceae</taxon>
        <taxon>Orchidoideae</taxon>
        <taxon>Orchideae</taxon>
        <taxon>Orchidinae</taxon>
        <taxon>Platanthera</taxon>
    </lineage>
</organism>
<dbReference type="PANTHER" id="PTHR31080">
    <property type="entry name" value="PECTINESTERASE INHIBITOR-LIKE"/>
    <property type="match status" value="1"/>
</dbReference>
<dbReference type="CDD" id="cd15798">
    <property type="entry name" value="PMEI-like_3"/>
    <property type="match status" value="1"/>
</dbReference>
<evidence type="ECO:0000313" key="5">
    <source>
        <dbReference type="Proteomes" id="UP001412067"/>
    </source>
</evidence>
<feature type="domain" description="Pectinesterase inhibitor" evidence="3">
    <location>
        <begin position="33"/>
        <end position="190"/>
    </location>
</feature>
<dbReference type="InterPro" id="IPR035513">
    <property type="entry name" value="Invertase/methylesterase_inhib"/>
</dbReference>
<keyword evidence="2" id="KW-0472">Membrane</keyword>
<sequence length="199" mass="20820">MGETATKRFLPLFHIFIILLLLPATVFVGVNSSSKDFIKQSCAGTLYPSLCYSSLAPYASAVRQSPAKLSVAAANVSLAKIKDALSLAVYAKRGSGGRIGAALHDCVQSLSRAADLTKQAAAEMGKLGAESKDGGIAWDASNAQTWMSAAMTNEETCLNGFEDAKVVSGAKAMCDRVGEVKKYTSNALSLLNTLVNGGY</sequence>
<evidence type="ECO:0000256" key="2">
    <source>
        <dbReference type="SAM" id="Phobius"/>
    </source>
</evidence>
<keyword evidence="1" id="KW-0732">Signal</keyword>
<name>A0ABR2MYI3_9ASPA</name>
<evidence type="ECO:0000256" key="1">
    <source>
        <dbReference type="ARBA" id="ARBA00022729"/>
    </source>
</evidence>
<gene>
    <name evidence="4" type="ORF">KSP40_PGU005323</name>
</gene>
<feature type="transmembrane region" description="Helical" evidence="2">
    <location>
        <begin position="12"/>
        <end position="30"/>
    </location>
</feature>
<dbReference type="InterPro" id="IPR051955">
    <property type="entry name" value="PME_Inhibitor"/>
</dbReference>
<dbReference type="EMBL" id="JBBWWR010000003">
    <property type="protein sequence ID" value="KAK8969299.1"/>
    <property type="molecule type" value="Genomic_DNA"/>
</dbReference>
<keyword evidence="5" id="KW-1185">Reference proteome</keyword>
<dbReference type="NCBIfam" id="TIGR01614">
    <property type="entry name" value="PME_inhib"/>
    <property type="match status" value="1"/>
</dbReference>
<dbReference type="SUPFAM" id="SSF101148">
    <property type="entry name" value="Plant invertase/pectin methylesterase inhibitor"/>
    <property type="match status" value="1"/>
</dbReference>
<dbReference type="PANTHER" id="PTHR31080:SF64">
    <property type="entry name" value="PLANT INVERTASE_PECTIN METHYLESTERASE INHIBITOR SUPERFAMILY PROTEIN"/>
    <property type="match status" value="1"/>
</dbReference>
<comment type="caution">
    <text evidence="4">The sequence shown here is derived from an EMBL/GenBank/DDBJ whole genome shotgun (WGS) entry which is preliminary data.</text>
</comment>
<protein>
    <recommendedName>
        <fullName evidence="3">Pectinesterase inhibitor domain-containing protein</fullName>
    </recommendedName>
</protein>
<dbReference type="SMART" id="SM00856">
    <property type="entry name" value="PMEI"/>
    <property type="match status" value="1"/>
</dbReference>
<reference evidence="4 5" key="1">
    <citation type="journal article" date="2022" name="Nat. Plants">
        <title>Genomes of leafy and leafless Platanthera orchids illuminate the evolution of mycoheterotrophy.</title>
        <authorList>
            <person name="Li M.H."/>
            <person name="Liu K.W."/>
            <person name="Li Z."/>
            <person name="Lu H.C."/>
            <person name="Ye Q.L."/>
            <person name="Zhang D."/>
            <person name="Wang J.Y."/>
            <person name="Li Y.F."/>
            <person name="Zhong Z.M."/>
            <person name="Liu X."/>
            <person name="Yu X."/>
            <person name="Liu D.K."/>
            <person name="Tu X.D."/>
            <person name="Liu B."/>
            <person name="Hao Y."/>
            <person name="Liao X.Y."/>
            <person name="Jiang Y.T."/>
            <person name="Sun W.H."/>
            <person name="Chen J."/>
            <person name="Chen Y.Q."/>
            <person name="Ai Y."/>
            <person name="Zhai J.W."/>
            <person name="Wu S.S."/>
            <person name="Zhou Z."/>
            <person name="Hsiao Y.Y."/>
            <person name="Wu W.L."/>
            <person name="Chen Y.Y."/>
            <person name="Lin Y.F."/>
            <person name="Hsu J.L."/>
            <person name="Li C.Y."/>
            <person name="Wang Z.W."/>
            <person name="Zhao X."/>
            <person name="Zhong W.Y."/>
            <person name="Ma X.K."/>
            <person name="Ma L."/>
            <person name="Huang J."/>
            <person name="Chen G.Z."/>
            <person name="Huang M.Z."/>
            <person name="Huang L."/>
            <person name="Peng D.H."/>
            <person name="Luo Y.B."/>
            <person name="Zou S.Q."/>
            <person name="Chen S.P."/>
            <person name="Lan S."/>
            <person name="Tsai W.C."/>
            <person name="Van de Peer Y."/>
            <person name="Liu Z.J."/>
        </authorList>
    </citation>
    <scope>NUCLEOTIDE SEQUENCE [LARGE SCALE GENOMIC DNA]</scope>
    <source>
        <strain evidence="4">Lor288</strain>
    </source>
</reference>
<dbReference type="Proteomes" id="UP001412067">
    <property type="component" value="Unassembled WGS sequence"/>
</dbReference>
<dbReference type="Pfam" id="PF04043">
    <property type="entry name" value="PMEI"/>
    <property type="match status" value="1"/>
</dbReference>